<proteinExistence type="predicted"/>
<evidence type="ECO:0008006" key="5">
    <source>
        <dbReference type="Google" id="ProtNLM"/>
    </source>
</evidence>
<dbReference type="AlphaFoldDB" id="A0A6I8V455"/>
<feature type="chain" id="PRO_5026308759" description="Drosocin" evidence="2">
    <location>
        <begin position="26"/>
        <end position="78"/>
    </location>
</feature>
<feature type="signal peptide" evidence="2">
    <location>
        <begin position="1"/>
        <end position="25"/>
    </location>
</feature>
<accession>A0A6I8V455</accession>
<keyword evidence="3" id="KW-1185">Reference proteome</keyword>
<dbReference type="InParanoid" id="A0A6I8V455"/>
<dbReference type="KEGG" id="dpo:6898301"/>
<sequence length="78" mass="8646">MKVTLILSFLASLALSLALPQVGHGSINGPSGRFAMTRDWALPPVDLQKPIVFLREATPIHEEPQESRSVQTRRRQIA</sequence>
<organism evidence="3 4">
    <name type="scientific">Drosophila pseudoobscura pseudoobscura</name>
    <name type="common">Fruit fly</name>
    <dbReference type="NCBI Taxonomy" id="46245"/>
    <lineage>
        <taxon>Eukaryota</taxon>
        <taxon>Metazoa</taxon>
        <taxon>Ecdysozoa</taxon>
        <taxon>Arthropoda</taxon>
        <taxon>Hexapoda</taxon>
        <taxon>Insecta</taxon>
        <taxon>Pterygota</taxon>
        <taxon>Neoptera</taxon>
        <taxon>Endopterygota</taxon>
        <taxon>Diptera</taxon>
        <taxon>Brachycera</taxon>
        <taxon>Muscomorpha</taxon>
        <taxon>Ephydroidea</taxon>
        <taxon>Drosophilidae</taxon>
        <taxon>Drosophila</taxon>
        <taxon>Sophophora</taxon>
    </lineage>
</organism>
<dbReference type="Proteomes" id="UP000001819">
    <property type="component" value="Chromosome 3"/>
</dbReference>
<evidence type="ECO:0000256" key="1">
    <source>
        <dbReference type="SAM" id="MobiDB-lite"/>
    </source>
</evidence>
<feature type="region of interest" description="Disordered" evidence="1">
    <location>
        <begin position="58"/>
        <end position="78"/>
    </location>
</feature>
<gene>
    <name evidence="4" type="primary">LOC6898301</name>
</gene>
<name>A0A6I8V455_DROPS</name>
<reference evidence="4" key="2">
    <citation type="submission" date="2025-08" db="UniProtKB">
        <authorList>
            <consortium name="RefSeq"/>
        </authorList>
    </citation>
    <scope>IDENTIFICATION</scope>
    <source>
        <strain evidence="4">MV-25-SWS-2005</strain>
        <tissue evidence="4">Whole body</tissue>
    </source>
</reference>
<keyword evidence="2" id="KW-0732">Signal</keyword>
<evidence type="ECO:0000256" key="2">
    <source>
        <dbReference type="SAM" id="SignalP"/>
    </source>
</evidence>
<dbReference type="RefSeq" id="XP_002138363.2">
    <property type="nucleotide sequence ID" value="XM_002138327.2"/>
</dbReference>
<evidence type="ECO:0000313" key="4">
    <source>
        <dbReference type="RefSeq" id="XP_002138363.2"/>
    </source>
</evidence>
<protein>
    <recommendedName>
        <fullName evidence="5">Drosocin</fullName>
    </recommendedName>
</protein>
<reference evidence="3" key="1">
    <citation type="submission" date="2024-06" db="UniProtKB">
        <authorList>
            <consortium name="RefSeq"/>
        </authorList>
    </citation>
    <scope>NUCLEOTIDE SEQUENCE [LARGE SCALE GENOMIC DNA]</scope>
    <source>
        <strain evidence="3">MV2-25</strain>
    </source>
</reference>
<evidence type="ECO:0000313" key="3">
    <source>
        <dbReference type="Proteomes" id="UP000001819"/>
    </source>
</evidence>